<dbReference type="Proteomes" id="UP000822688">
    <property type="component" value="Chromosome 7"/>
</dbReference>
<name>A0A8T0HDJ8_CERPU</name>
<feature type="non-terminal residue" evidence="1">
    <location>
        <position position="107"/>
    </location>
</feature>
<comment type="caution">
    <text evidence="1">The sequence shown here is derived from an EMBL/GenBank/DDBJ whole genome shotgun (WGS) entry which is preliminary data.</text>
</comment>
<reference evidence="1" key="1">
    <citation type="submission" date="2020-06" db="EMBL/GenBank/DDBJ databases">
        <title>WGS assembly of Ceratodon purpureus strain R40.</title>
        <authorList>
            <person name="Carey S.B."/>
            <person name="Jenkins J."/>
            <person name="Shu S."/>
            <person name="Lovell J.T."/>
            <person name="Sreedasyam A."/>
            <person name="Maumus F."/>
            <person name="Tiley G.P."/>
            <person name="Fernandez-Pozo N."/>
            <person name="Barry K."/>
            <person name="Chen C."/>
            <person name="Wang M."/>
            <person name="Lipzen A."/>
            <person name="Daum C."/>
            <person name="Saski C.A."/>
            <person name="Payton A.C."/>
            <person name="Mcbreen J.C."/>
            <person name="Conrad R.E."/>
            <person name="Kollar L.M."/>
            <person name="Olsson S."/>
            <person name="Huttunen S."/>
            <person name="Landis J.B."/>
            <person name="Wickett N.J."/>
            <person name="Johnson M.G."/>
            <person name="Rensing S.A."/>
            <person name="Grimwood J."/>
            <person name="Schmutz J."/>
            <person name="Mcdaniel S.F."/>
        </authorList>
    </citation>
    <scope>NUCLEOTIDE SEQUENCE</scope>
    <source>
        <strain evidence="1">R40</strain>
    </source>
</reference>
<sequence length="107" mass="12411">MKGPKLDYALILDSFTMGLNIMKVLHKPRNVLTYQLWRPNPKTSKLLQCSISRKETMLTEKGHKQDRVVERLTHDGSRNCTCILLGSEHISLAETLRCRLRLLFWAC</sequence>
<dbReference type="EMBL" id="CM026428">
    <property type="protein sequence ID" value="KAG0567142.1"/>
    <property type="molecule type" value="Genomic_DNA"/>
</dbReference>
<proteinExistence type="predicted"/>
<organism evidence="1 2">
    <name type="scientific">Ceratodon purpureus</name>
    <name type="common">Fire moss</name>
    <name type="synonym">Dicranum purpureum</name>
    <dbReference type="NCBI Taxonomy" id="3225"/>
    <lineage>
        <taxon>Eukaryota</taxon>
        <taxon>Viridiplantae</taxon>
        <taxon>Streptophyta</taxon>
        <taxon>Embryophyta</taxon>
        <taxon>Bryophyta</taxon>
        <taxon>Bryophytina</taxon>
        <taxon>Bryopsida</taxon>
        <taxon>Dicranidae</taxon>
        <taxon>Pseudoditrichales</taxon>
        <taxon>Ditrichaceae</taxon>
        <taxon>Ceratodon</taxon>
    </lineage>
</organism>
<evidence type="ECO:0000313" key="1">
    <source>
        <dbReference type="EMBL" id="KAG0567142.1"/>
    </source>
</evidence>
<accession>A0A8T0HDJ8</accession>
<dbReference type="AlphaFoldDB" id="A0A8T0HDJ8"/>
<protein>
    <submittedName>
        <fullName evidence="1">Uncharacterized protein</fullName>
    </submittedName>
</protein>
<keyword evidence="2" id="KW-1185">Reference proteome</keyword>
<gene>
    <name evidence="1" type="ORF">KC19_7G114000</name>
</gene>
<evidence type="ECO:0000313" key="2">
    <source>
        <dbReference type="Proteomes" id="UP000822688"/>
    </source>
</evidence>